<dbReference type="AlphaFoldDB" id="A0AA39USV3"/>
<organism evidence="1 2">
    <name type="scientific">Armillaria luteobubalina</name>
    <dbReference type="NCBI Taxonomy" id="153913"/>
    <lineage>
        <taxon>Eukaryota</taxon>
        <taxon>Fungi</taxon>
        <taxon>Dikarya</taxon>
        <taxon>Basidiomycota</taxon>
        <taxon>Agaricomycotina</taxon>
        <taxon>Agaricomycetes</taxon>
        <taxon>Agaricomycetidae</taxon>
        <taxon>Agaricales</taxon>
        <taxon>Marasmiineae</taxon>
        <taxon>Physalacriaceae</taxon>
        <taxon>Armillaria</taxon>
    </lineage>
</organism>
<gene>
    <name evidence="1" type="ORF">EDD18DRAFT_225167</name>
</gene>
<keyword evidence="2" id="KW-1185">Reference proteome</keyword>
<name>A0AA39USV3_9AGAR</name>
<dbReference type="Proteomes" id="UP001175228">
    <property type="component" value="Unassembled WGS sequence"/>
</dbReference>
<dbReference type="EMBL" id="JAUEPU010000016">
    <property type="protein sequence ID" value="KAK0495944.1"/>
    <property type="molecule type" value="Genomic_DNA"/>
</dbReference>
<reference evidence="1" key="1">
    <citation type="submission" date="2023-06" db="EMBL/GenBank/DDBJ databases">
        <authorList>
            <consortium name="Lawrence Berkeley National Laboratory"/>
            <person name="Ahrendt S."/>
            <person name="Sahu N."/>
            <person name="Indic B."/>
            <person name="Wong-Bajracharya J."/>
            <person name="Merenyi Z."/>
            <person name="Ke H.-M."/>
            <person name="Monk M."/>
            <person name="Kocsube S."/>
            <person name="Drula E."/>
            <person name="Lipzen A."/>
            <person name="Balint B."/>
            <person name="Henrissat B."/>
            <person name="Andreopoulos B."/>
            <person name="Martin F.M."/>
            <person name="Harder C.B."/>
            <person name="Rigling D."/>
            <person name="Ford K.L."/>
            <person name="Foster G.D."/>
            <person name="Pangilinan J."/>
            <person name="Papanicolaou A."/>
            <person name="Barry K."/>
            <person name="LaButti K."/>
            <person name="Viragh M."/>
            <person name="Koriabine M."/>
            <person name="Yan M."/>
            <person name="Riley R."/>
            <person name="Champramary S."/>
            <person name="Plett K.L."/>
            <person name="Tsai I.J."/>
            <person name="Slot J."/>
            <person name="Sipos G."/>
            <person name="Plett J."/>
            <person name="Nagy L.G."/>
            <person name="Grigoriev I.V."/>
        </authorList>
    </citation>
    <scope>NUCLEOTIDE SEQUENCE</scope>
    <source>
        <strain evidence="1">HWK02</strain>
    </source>
</reference>
<evidence type="ECO:0000313" key="1">
    <source>
        <dbReference type="EMBL" id="KAK0495944.1"/>
    </source>
</evidence>
<evidence type="ECO:0000313" key="2">
    <source>
        <dbReference type="Proteomes" id="UP001175228"/>
    </source>
</evidence>
<proteinExistence type="predicted"/>
<sequence length="447" mass="49701">MSIPQELIDVIVDFSHGDNQTLRTCALTSRAFVASSQFHLFSRTRLILSDSPTREAMPWNLLGHTFQKFHSMISLSPHIAPLVTTLEVYFDATYCRRTIVDTTSFVAVFKSLTSLKRYVVSAGFDSVDLRFCKDESLTRAIFNEVFSVGLVELCLDGIESIPKVDIFSTPEKWSSLKCLSILWSGFQQQDVAWDLSSLESLKVGGVNSFTYLEDWLSKNKSCSELRWKYFVAVIASPDDLLVVKNALRIPAPYLEEMVIDYSFPGKLSSTLRGRADNQTSSAECTDPLLDLRRLANLRSVRLICGEFDQNVPCPLMGSSVQEMTIEICPESRTVVTLFEGGKLRRIDDSIGAQSLPLLSLVTIAIHPSSTHCSAAGCHCMNPEEDSSDSIELVTLARDMPGLSSKGILNIVGNSSACCSFVLFVFIEENHRAYNMGWYTALERSPSD</sequence>
<comment type="caution">
    <text evidence="1">The sequence shown here is derived from an EMBL/GenBank/DDBJ whole genome shotgun (WGS) entry which is preliminary data.</text>
</comment>
<protein>
    <submittedName>
        <fullName evidence="1">Uncharacterized protein</fullName>
    </submittedName>
</protein>
<accession>A0AA39USV3</accession>